<organism evidence="2 3">
    <name type="scientific">Arctia plantaginis</name>
    <name type="common">Wood tiger moth</name>
    <name type="synonym">Phalaena plantaginis</name>
    <dbReference type="NCBI Taxonomy" id="874455"/>
    <lineage>
        <taxon>Eukaryota</taxon>
        <taxon>Metazoa</taxon>
        <taxon>Ecdysozoa</taxon>
        <taxon>Arthropoda</taxon>
        <taxon>Hexapoda</taxon>
        <taxon>Insecta</taxon>
        <taxon>Pterygota</taxon>
        <taxon>Neoptera</taxon>
        <taxon>Endopterygota</taxon>
        <taxon>Lepidoptera</taxon>
        <taxon>Glossata</taxon>
        <taxon>Ditrysia</taxon>
        <taxon>Noctuoidea</taxon>
        <taxon>Erebidae</taxon>
        <taxon>Arctiinae</taxon>
        <taxon>Arctia</taxon>
    </lineage>
</organism>
<gene>
    <name evidence="2" type="ORF">APLA_LOCUS12903</name>
</gene>
<sequence length="139" mass="15521">MARVWCADCTVLPVMAKPQYHLSYSPFQDNSKFYGLAMCLGTFVVVAVVVDSKKKCLGIFLDLAKAFDTVSISILVNKMDRLGIRENALMILKDFLIDRTQQVKIGEHSSMETPGMRLGVSPKWVSTESKDGLPQTYLL</sequence>
<proteinExistence type="predicted"/>
<keyword evidence="1" id="KW-0812">Transmembrane</keyword>
<keyword evidence="1" id="KW-0472">Membrane</keyword>
<evidence type="ECO:0000313" key="3">
    <source>
        <dbReference type="Proteomes" id="UP000494106"/>
    </source>
</evidence>
<reference evidence="2 3" key="1">
    <citation type="submission" date="2020-04" db="EMBL/GenBank/DDBJ databases">
        <authorList>
            <person name="Wallbank WR R."/>
            <person name="Pardo Diaz C."/>
            <person name="Kozak K."/>
            <person name="Martin S."/>
            <person name="Jiggins C."/>
            <person name="Moest M."/>
            <person name="Warren A I."/>
            <person name="Byers J.R.P. K."/>
            <person name="Montejo-Kovacevich G."/>
            <person name="Yen C E."/>
        </authorList>
    </citation>
    <scope>NUCLEOTIDE SEQUENCE [LARGE SCALE GENOMIC DNA]</scope>
</reference>
<accession>A0A8S1AVH0</accession>
<dbReference type="OrthoDB" id="414730at2759"/>
<evidence type="ECO:0008006" key="4">
    <source>
        <dbReference type="Google" id="ProtNLM"/>
    </source>
</evidence>
<dbReference type="AlphaFoldDB" id="A0A8S1AVH0"/>
<dbReference type="Proteomes" id="UP000494106">
    <property type="component" value="Unassembled WGS sequence"/>
</dbReference>
<protein>
    <recommendedName>
        <fullName evidence="4">Reverse transcriptase domain-containing protein</fullName>
    </recommendedName>
</protein>
<evidence type="ECO:0000256" key="1">
    <source>
        <dbReference type="SAM" id="Phobius"/>
    </source>
</evidence>
<dbReference type="EMBL" id="CADEBC010000544">
    <property type="protein sequence ID" value="CAB3251218.1"/>
    <property type="molecule type" value="Genomic_DNA"/>
</dbReference>
<comment type="caution">
    <text evidence="2">The sequence shown here is derived from an EMBL/GenBank/DDBJ whole genome shotgun (WGS) entry which is preliminary data.</text>
</comment>
<feature type="transmembrane region" description="Helical" evidence="1">
    <location>
        <begin position="32"/>
        <end position="50"/>
    </location>
</feature>
<name>A0A8S1AVH0_ARCPL</name>
<evidence type="ECO:0000313" key="2">
    <source>
        <dbReference type="EMBL" id="CAB3251218.1"/>
    </source>
</evidence>
<keyword evidence="1" id="KW-1133">Transmembrane helix</keyword>
<keyword evidence="3" id="KW-1185">Reference proteome</keyword>